<dbReference type="RefSeq" id="WP_225978241.1">
    <property type="nucleotide sequence ID" value="NZ_BJFL01000006.1"/>
</dbReference>
<evidence type="ECO:0000313" key="1">
    <source>
        <dbReference type="EMBL" id="GDY30214.1"/>
    </source>
</evidence>
<protein>
    <recommendedName>
        <fullName evidence="3">Nucleotidyl transferase AbiEii/AbiGii toxin family protein</fullName>
    </recommendedName>
</protein>
<accession>A0A4D4J421</accession>
<reference evidence="2" key="1">
    <citation type="submission" date="2019-04" db="EMBL/GenBank/DDBJ databases">
        <title>Draft genome sequence of Pseudonocardiaceae bacterium SL3-2-4.</title>
        <authorList>
            <person name="Ningsih F."/>
            <person name="Yokota A."/>
            <person name="Sakai Y."/>
            <person name="Nanatani K."/>
            <person name="Yabe S."/>
            <person name="Oetari A."/>
            <person name="Sjamsuridzal W."/>
        </authorList>
    </citation>
    <scope>NUCLEOTIDE SEQUENCE [LARGE SCALE GENOMIC DNA]</scope>
    <source>
        <strain evidence="2">SL3-2-4</strain>
    </source>
</reference>
<dbReference type="Proteomes" id="UP000298860">
    <property type="component" value="Unassembled WGS sequence"/>
</dbReference>
<dbReference type="AlphaFoldDB" id="A0A4D4J421"/>
<organism evidence="1 2">
    <name type="scientific">Gandjariella thermophila</name>
    <dbReference type="NCBI Taxonomy" id="1931992"/>
    <lineage>
        <taxon>Bacteria</taxon>
        <taxon>Bacillati</taxon>
        <taxon>Actinomycetota</taxon>
        <taxon>Actinomycetes</taxon>
        <taxon>Pseudonocardiales</taxon>
        <taxon>Pseudonocardiaceae</taxon>
        <taxon>Gandjariella</taxon>
    </lineage>
</organism>
<evidence type="ECO:0008006" key="3">
    <source>
        <dbReference type="Google" id="ProtNLM"/>
    </source>
</evidence>
<keyword evidence="2" id="KW-1185">Reference proteome</keyword>
<dbReference type="Pfam" id="PF08843">
    <property type="entry name" value="AbiEii"/>
    <property type="match status" value="1"/>
</dbReference>
<proteinExistence type="predicted"/>
<evidence type="ECO:0000313" key="2">
    <source>
        <dbReference type="Proteomes" id="UP000298860"/>
    </source>
</evidence>
<name>A0A4D4J421_9PSEU</name>
<sequence length="300" mass="33547">MSMRYRSPTALRAAIESRLNQQSVETGRDLQWLRRRLVFTRILARLSANAPDACVLKGGMAVELRRPGQARATRDVDLVLQDGAVADPENPEEVREFLLEALLDDVDGEWFVFGVRPGTRLRDDAYGRPAWRFTIESQLAGKRFTEQRLDIVARPEEIDGVERRLLPDLLGFAGIPPREVLVTDLRQQFAEKLHALTRTYISGTSTRVKDLADLVILIEDGVPADRELCQAVRHVFKIRGTHTVPRELASPPTAWEKPFAHNAAEIGRTGLSVADAHALVATHWRHALANELEEDGIGSS</sequence>
<comment type="caution">
    <text evidence="1">The sequence shown here is derived from an EMBL/GenBank/DDBJ whole genome shotgun (WGS) entry which is preliminary data.</text>
</comment>
<gene>
    <name evidence="1" type="ORF">GTS_18470</name>
</gene>
<dbReference type="InterPro" id="IPR014942">
    <property type="entry name" value="AbiEii"/>
</dbReference>
<dbReference type="EMBL" id="BJFL01000006">
    <property type="protein sequence ID" value="GDY30214.1"/>
    <property type="molecule type" value="Genomic_DNA"/>
</dbReference>